<comment type="catalytic activity">
    <reaction evidence="13 15">
        <text>riboflavin + ATP = FMN + ADP + H(+)</text>
        <dbReference type="Rhea" id="RHEA:14357"/>
        <dbReference type="ChEBI" id="CHEBI:15378"/>
        <dbReference type="ChEBI" id="CHEBI:30616"/>
        <dbReference type="ChEBI" id="CHEBI:57986"/>
        <dbReference type="ChEBI" id="CHEBI:58210"/>
        <dbReference type="ChEBI" id="CHEBI:456216"/>
        <dbReference type="EC" id="2.7.1.26"/>
    </reaction>
</comment>
<dbReference type="Pfam" id="PF01687">
    <property type="entry name" value="Flavokinase"/>
    <property type="match status" value="1"/>
</dbReference>
<dbReference type="Proteomes" id="UP000003244">
    <property type="component" value="Unassembled WGS sequence"/>
</dbReference>
<comment type="function">
    <text evidence="1">Catalyzes the phosphorylation of riboflavin to FMN followed by the adenylation of FMN to FAD.</text>
</comment>
<dbReference type="OrthoDB" id="9803667at2"/>
<keyword evidence="8 15" id="KW-0547">Nucleotide-binding</keyword>
<proteinExistence type="inferred from homology"/>
<dbReference type="SUPFAM" id="SSF52374">
    <property type="entry name" value="Nucleotidylyl transferase"/>
    <property type="match status" value="1"/>
</dbReference>
<evidence type="ECO:0000313" key="17">
    <source>
        <dbReference type="EMBL" id="EFM64316.1"/>
    </source>
</evidence>
<dbReference type="eggNOG" id="COG0196">
    <property type="taxonomic scope" value="Bacteria"/>
</dbReference>
<dbReference type="InterPro" id="IPR023465">
    <property type="entry name" value="Riboflavin_kinase_dom_sf"/>
</dbReference>
<dbReference type="PANTHER" id="PTHR22749">
    <property type="entry name" value="RIBOFLAVIN KINASE/FMN ADENYLYLTRANSFERASE"/>
    <property type="match status" value="1"/>
</dbReference>
<name>E0E488_9FIRM</name>
<dbReference type="UniPathway" id="UPA00277">
    <property type="reaction ID" value="UER00407"/>
</dbReference>
<dbReference type="EMBL" id="ADGQ01000062">
    <property type="protein sequence ID" value="EFM64316.1"/>
    <property type="molecule type" value="Genomic_DNA"/>
</dbReference>
<keyword evidence="5 15" id="KW-0288">FMN</keyword>
<evidence type="ECO:0000256" key="11">
    <source>
        <dbReference type="ARBA" id="ARBA00022840"/>
    </source>
</evidence>
<dbReference type="PIRSF" id="PIRSF004491">
    <property type="entry name" value="FAD_Synth"/>
    <property type="match status" value="1"/>
</dbReference>
<dbReference type="PANTHER" id="PTHR22749:SF6">
    <property type="entry name" value="RIBOFLAVIN KINASE"/>
    <property type="match status" value="1"/>
</dbReference>
<keyword evidence="6 15" id="KW-0808">Transferase</keyword>
<evidence type="ECO:0000256" key="14">
    <source>
        <dbReference type="ARBA" id="ARBA00049494"/>
    </source>
</evidence>
<evidence type="ECO:0000256" key="15">
    <source>
        <dbReference type="PIRNR" id="PIRNR004491"/>
    </source>
</evidence>
<keyword evidence="12" id="KW-0511">Multifunctional enzyme</keyword>
<keyword evidence="18" id="KW-1185">Reference proteome</keyword>
<comment type="similarity">
    <text evidence="15">Belongs to the ribF family.</text>
</comment>
<evidence type="ECO:0000256" key="2">
    <source>
        <dbReference type="ARBA" id="ARBA00004726"/>
    </source>
</evidence>
<dbReference type="FunFam" id="2.40.30.30:FF:000003">
    <property type="entry name" value="Riboflavin biosynthesis protein"/>
    <property type="match status" value="1"/>
</dbReference>
<comment type="catalytic activity">
    <reaction evidence="14 15">
        <text>FMN + ATP + H(+) = FAD + diphosphate</text>
        <dbReference type="Rhea" id="RHEA:17237"/>
        <dbReference type="ChEBI" id="CHEBI:15378"/>
        <dbReference type="ChEBI" id="CHEBI:30616"/>
        <dbReference type="ChEBI" id="CHEBI:33019"/>
        <dbReference type="ChEBI" id="CHEBI:57692"/>
        <dbReference type="ChEBI" id="CHEBI:58210"/>
        <dbReference type="EC" id="2.7.7.2"/>
    </reaction>
</comment>
<accession>E0E488</accession>
<dbReference type="Pfam" id="PF06574">
    <property type="entry name" value="FAD_syn"/>
    <property type="match status" value="1"/>
</dbReference>
<dbReference type="CDD" id="cd02064">
    <property type="entry name" value="FAD_synthetase_N"/>
    <property type="match status" value="1"/>
</dbReference>
<evidence type="ECO:0000256" key="8">
    <source>
        <dbReference type="ARBA" id="ARBA00022741"/>
    </source>
</evidence>
<sequence length="323" mass="36530">MIVFNSIEDIVLDTDTCVTIGNFDGVHMGHQELISKTVKYAKKKRLKSVVFTFSNHPVNFFKPGYVKNIISQEQKQALIEKLGVDVYVNIPFDITMTQISARDYVKKILVDKLRIKKVIVGHDFSFARKKEGNPEKLIDFGKEYNFEVEIVTPVLLDGKRVSSTDIRTLISNGDVAGAKKLLGQYYCIEGIVVEGRQIGRTIGFPTANIDYDKSMVIPRMGIYASLATVDGNVYCGATNIGTNPTVHGKKVTIETYILDFDQMIYGKELKVEFVEHMRDEVKFKSKEDLMNQLKEDVAYVRENYVSCLKSSIDKVKPSIDKVK</sequence>
<dbReference type="InterPro" id="IPR015865">
    <property type="entry name" value="Riboflavin_kinase_bac/euk"/>
</dbReference>
<comment type="pathway">
    <text evidence="3 15">Cofactor biosynthesis; FMN biosynthesis; FMN from riboflavin (ATP route): step 1/1.</text>
</comment>
<keyword evidence="9 15" id="KW-0418">Kinase</keyword>
<dbReference type="SUPFAM" id="SSF82114">
    <property type="entry name" value="Riboflavin kinase-like"/>
    <property type="match status" value="1"/>
</dbReference>
<dbReference type="RefSeq" id="WP_007790321.1">
    <property type="nucleotide sequence ID" value="NZ_ADGQ01000062.1"/>
</dbReference>
<evidence type="ECO:0000256" key="5">
    <source>
        <dbReference type="ARBA" id="ARBA00022643"/>
    </source>
</evidence>
<dbReference type="STRING" id="596315.HMPREF0634_0133"/>
<gene>
    <name evidence="17" type="primary">ribF</name>
    <name evidence="17" type="ORF">HMPREF0634_0133</name>
</gene>
<evidence type="ECO:0000256" key="6">
    <source>
        <dbReference type="ARBA" id="ARBA00022679"/>
    </source>
</evidence>
<dbReference type="GO" id="GO:0008531">
    <property type="term" value="F:riboflavin kinase activity"/>
    <property type="evidence" value="ECO:0007669"/>
    <property type="project" value="UniProtKB-UniRule"/>
</dbReference>
<dbReference type="EC" id="2.7.1.26" evidence="15"/>
<evidence type="ECO:0000256" key="12">
    <source>
        <dbReference type="ARBA" id="ARBA00023268"/>
    </source>
</evidence>
<dbReference type="InterPro" id="IPR014729">
    <property type="entry name" value="Rossmann-like_a/b/a_fold"/>
</dbReference>
<keyword evidence="4 15" id="KW-0285">Flavoprotein</keyword>
<evidence type="ECO:0000256" key="10">
    <source>
        <dbReference type="ARBA" id="ARBA00022827"/>
    </source>
</evidence>
<keyword evidence="10 15" id="KW-0274">FAD</keyword>
<dbReference type="Gene3D" id="2.40.30.30">
    <property type="entry name" value="Riboflavin kinase-like"/>
    <property type="match status" value="1"/>
</dbReference>
<dbReference type="GO" id="GO:0009398">
    <property type="term" value="P:FMN biosynthetic process"/>
    <property type="evidence" value="ECO:0007669"/>
    <property type="project" value="UniProtKB-UniRule"/>
</dbReference>
<dbReference type="GO" id="GO:0006747">
    <property type="term" value="P:FAD biosynthetic process"/>
    <property type="evidence" value="ECO:0007669"/>
    <property type="project" value="UniProtKB-UniRule"/>
</dbReference>
<evidence type="ECO:0000256" key="9">
    <source>
        <dbReference type="ARBA" id="ARBA00022777"/>
    </source>
</evidence>
<dbReference type="AlphaFoldDB" id="E0E488"/>
<dbReference type="NCBIfam" id="NF004160">
    <property type="entry name" value="PRK05627.1-3"/>
    <property type="match status" value="1"/>
</dbReference>
<evidence type="ECO:0000313" key="18">
    <source>
        <dbReference type="Proteomes" id="UP000003244"/>
    </source>
</evidence>
<dbReference type="InterPro" id="IPR015864">
    <property type="entry name" value="FAD_synthase"/>
</dbReference>
<dbReference type="UniPathway" id="UPA00276">
    <property type="reaction ID" value="UER00406"/>
</dbReference>
<evidence type="ECO:0000256" key="1">
    <source>
        <dbReference type="ARBA" id="ARBA00002121"/>
    </source>
</evidence>
<evidence type="ECO:0000256" key="3">
    <source>
        <dbReference type="ARBA" id="ARBA00005201"/>
    </source>
</evidence>
<keyword evidence="11 15" id="KW-0067">ATP-binding</keyword>
<comment type="pathway">
    <text evidence="2 15">Cofactor biosynthesis; FAD biosynthesis; FAD from FMN: step 1/1.</text>
</comment>
<dbReference type="NCBIfam" id="TIGR00083">
    <property type="entry name" value="ribF"/>
    <property type="match status" value="1"/>
</dbReference>
<dbReference type="GeneID" id="84801090"/>
<keyword evidence="7 15" id="KW-0548">Nucleotidyltransferase</keyword>
<feature type="domain" description="Riboflavin kinase" evidence="16">
    <location>
        <begin position="181"/>
        <end position="305"/>
    </location>
</feature>
<dbReference type="GO" id="GO:0009231">
    <property type="term" value="P:riboflavin biosynthetic process"/>
    <property type="evidence" value="ECO:0007669"/>
    <property type="project" value="InterPro"/>
</dbReference>
<organism evidence="17 18">
    <name type="scientific">Peptostreptococcus stomatis DSM 17678</name>
    <dbReference type="NCBI Taxonomy" id="596315"/>
    <lineage>
        <taxon>Bacteria</taxon>
        <taxon>Bacillati</taxon>
        <taxon>Bacillota</taxon>
        <taxon>Clostridia</taxon>
        <taxon>Peptostreptococcales</taxon>
        <taxon>Peptostreptococcaceae</taxon>
        <taxon>Peptostreptococcus</taxon>
    </lineage>
</organism>
<dbReference type="Gene3D" id="3.40.50.620">
    <property type="entry name" value="HUPs"/>
    <property type="match status" value="1"/>
</dbReference>
<evidence type="ECO:0000256" key="4">
    <source>
        <dbReference type="ARBA" id="ARBA00022630"/>
    </source>
</evidence>
<evidence type="ECO:0000256" key="13">
    <source>
        <dbReference type="ARBA" id="ARBA00047880"/>
    </source>
</evidence>
<dbReference type="EC" id="2.7.7.2" evidence="15"/>
<protein>
    <recommendedName>
        <fullName evidence="15">Riboflavin biosynthesis protein</fullName>
    </recommendedName>
    <domain>
        <recommendedName>
            <fullName evidence="15">Riboflavin kinase</fullName>
            <ecNumber evidence="15">2.7.1.26</ecNumber>
        </recommendedName>
        <alternativeName>
            <fullName evidence="15">Flavokinase</fullName>
        </alternativeName>
    </domain>
    <domain>
        <recommendedName>
            <fullName evidence="15">FMN adenylyltransferase</fullName>
            <ecNumber evidence="15">2.7.7.2</ecNumber>
        </recommendedName>
        <alternativeName>
            <fullName evidence="15">FAD pyrophosphorylase</fullName>
        </alternativeName>
        <alternativeName>
            <fullName evidence="15">FAD synthase</fullName>
        </alternativeName>
    </domain>
</protein>
<dbReference type="SMART" id="SM00904">
    <property type="entry name" value="Flavokinase"/>
    <property type="match status" value="1"/>
</dbReference>
<dbReference type="InterPro" id="IPR002606">
    <property type="entry name" value="Riboflavin_kinase_bac"/>
</dbReference>
<comment type="caution">
    <text evidence="17">The sequence shown here is derived from an EMBL/GenBank/DDBJ whole genome shotgun (WGS) entry which is preliminary data.</text>
</comment>
<dbReference type="GO" id="GO:0005524">
    <property type="term" value="F:ATP binding"/>
    <property type="evidence" value="ECO:0007669"/>
    <property type="project" value="UniProtKB-UniRule"/>
</dbReference>
<dbReference type="FunFam" id="3.40.50.620:FF:000021">
    <property type="entry name" value="Riboflavin biosynthesis protein"/>
    <property type="match status" value="1"/>
</dbReference>
<reference evidence="17 18" key="1">
    <citation type="submission" date="2010-08" db="EMBL/GenBank/DDBJ databases">
        <authorList>
            <person name="Harkins D.M."/>
            <person name="Madupu R."/>
            <person name="Durkin A.S."/>
            <person name="Torralba M."/>
            <person name="Methe B."/>
            <person name="Sutton G.G."/>
            <person name="Nelson K.E."/>
        </authorList>
    </citation>
    <scope>NUCLEOTIDE SEQUENCE [LARGE SCALE GENOMIC DNA]</scope>
    <source>
        <strain evidence="17 18">DSM 17678</strain>
    </source>
</reference>
<dbReference type="GO" id="GO:0003919">
    <property type="term" value="F:FMN adenylyltransferase activity"/>
    <property type="evidence" value="ECO:0007669"/>
    <property type="project" value="UniProtKB-UniRule"/>
</dbReference>
<dbReference type="InterPro" id="IPR023468">
    <property type="entry name" value="Riboflavin_kinase"/>
</dbReference>
<evidence type="ECO:0000259" key="16">
    <source>
        <dbReference type="SMART" id="SM00904"/>
    </source>
</evidence>
<dbReference type="NCBIfam" id="NF004162">
    <property type="entry name" value="PRK05627.1-5"/>
    <property type="match status" value="1"/>
</dbReference>
<evidence type="ECO:0000256" key="7">
    <source>
        <dbReference type="ARBA" id="ARBA00022695"/>
    </source>
</evidence>